<dbReference type="Proteomes" id="UP000636709">
    <property type="component" value="Unassembled WGS sequence"/>
</dbReference>
<feature type="region of interest" description="Disordered" evidence="1">
    <location>
        <begin position="246"/>
        <end position="269"/>
    </location>
</feature>
<feature type="region of interest" description="Disordered" evidence="1">
    <location>
        <begin position="138"/>
        <end position="166"/>
    </location>
</feature>
<accession>A0A835A0W9</accession>
<sequence length="340" mass="36538">MPCLGLPRFHLAGTSNGFRPLPRIERSSIVAGFSTVLLVSSLAFARVALILLSQQGLFACSPNKAAWRKQHRQAHDFVLRLERPPAWFQSGTGAELAREGSDLYLMEAHFPPPVIDLSPHRAPIPPAQMVHVRSFPGYSLSSRSSDRPLSRSPSTSPPPASSQPLAVGTVVSSSSLLVSVASSSTPMASSPMASSSPMPTPALASSSAVSAAPVSLAPASIVLPSVPILEVAEEAVILPAAPIPEEAEEWSDEDSGSECETDSSDDRLHGYKCTVPSDDDLHIYLCPEDLTWGCPWETIHVLRDHVVGQATSMALREDYKKWSRHRCLAQNMGWSLPGQH</sequence>
<dbReference type="AlphaFoldDB" id="A0A835A0W9"/>
<name>A0A835A0W9_9POAL</name>
<protein>
    <submittedName>
        <fullName evidence="2">Uncharacterized protein</fullName>
    </submittedName>
</protein>
<evidence type="ECO:0000313" key="2">
    <source>
        <dbReference type="EMBL" id="KAF8648120.1"/>
    </source>
</evidence>
<keyword evidence="3" id="KW-1185">Reference proteome</keyword>
<evidence type="ECO:0000256" key="1">
    <source>
        <dbReference type="SAM" id="MobiDB-lite"/>
    </source>
</evidence>
<comment type="caution">
    <text evidence="2">The sequence shown here is derived from an EMBL/GenBank/DDBJ whole genome shotgun (WGS) entry which is preliminary data.</text>
</comment>
<feature type="compositionally biased region" description="Acidic residues" evidence="1">
    <location>
        <begin position="246"/>
        <end position="263"/>
    </location>
</feature>
<reference evidence="2" key="1">
    <citation type="submission" date="2020-07" db="EMBL/GenBank/DDBJ databases">
        <title>Genome sequence and genetic diversity analysis of an under-domesticated orphan crop, white fonio (Digitaria exilis).</title>
        <authorList>
            <person name="Bennetzen J.L."/>
            <person name="Chen S."/>
            <person name="Ma X."/>
            <person name="Wang X."/>
            <person name="Yssel A.E.J."/>
            <person name="Chaluvadi S.R."/>
            <person name="Johnson M."/>
            <person name="Gangashetty P."/>
            <person name="Hamidou F."/>
            <person name="Sanogo M.D."/>
            <person name="Zwaenepoel A."/>
            <person name="Wallace J."/>
            <person name="Van De Peer Y."/>
            <person name="Van Deynze A."/>
        </authorList>
    </citation>
    <scope>NUCLEOTIDE SEQUENCE</scope>
    <source>
        <tissue evidence="2">Leaves</tissue>
    </source>
</reference>
<dbReference type="OrthoDB" id="721898at2759"/>
<gene>
    <name evidence="2" type="ORF">HU200_065023</name>
</gene>
<organism evidence="2 3">
    <name type="scientific">Digitaria exilis</name>
    <dbReference type="NCBI Taxonomy" id="1010633"/>
    <lineage>
        <taxon>Eukaryota</taxon>
        <taxon>Viridiplantae</taxon>
        <taxon>Streptophyta</taxon>
        <taxon>Embryophyta</taxon>
        <taxon>Tracheophyta</taxon>
        <taxon>Spermatophyta</taxon>
        <taxon>Magnoliopsida</taxon>
        <taxon>Liliopsida</taxon>
        <taxon>Poales</taxon>
        <taxon>Poaceae</taxon>
        <taxon>PACMAD clade</taxon>
        <taxon>Panicoideae</taxon>
        <taxon>Panicodae</taxon>
        <taxon>Paniceae</taxon>
        <taxon>Anthephorinae</taxon>
        <taxon>Digitaria</taxon>
    </lineage>
</organism>
<proteinExistence type="predicted"/>
<dbReference type="EMBL" id="JACEFO010002819">
    <property type="protein sequence ID" value="KAF8648120.1"/>
    <property type="molecule type" value="Genomic_DNA"/>
</dbReference>
<evidence type="ECO:0000313" key="3">
    <source>
        <dbReference type="Proteomes" id="UP000636709"/>
    </source>
</evidence>